<accession>A0ABY3BW52</accession>
<organism evidence="1 2">
    <name type="scientific">Agrobacterium salinitolerans</name>
    <dbReference type="NCBI Taxonomy" id="1183413"/>
    <lineage>
        <taxon>Bacteria</taxon>
        <taxon>Pseudomonadati</taxon>
        <taxon>Pseudomonadota</taxon>
        <taxon>Alphaproteobacteria</taxon>
        <taxon>Hyphomicrobiales</taxon>
        <taxon>Rhizobiaceae</taxon>
        <taxon>Rhizobium/Agrobacterium group</taxon>
        <taxon>Agrobacterium</taxon>
    </lineage>
</organism>
<proteinExistence type="predicted"/>
<name>A0ABY3BW52_9HYPH</name>
<evidence type="ECO:0000313" key="2">
    <source>
        <dbReference type="Proteomes" id="UP000319481"/>
    </source>
</evidence>
<keyword evidence="2" id="KW-1185">Reference proteome</keyword>
<dbReference type="EMBL" id="SGNZ01000001">
    <property type="protein sequence ID" value="TRA96832.1"/>
    <property type="molecule type" value="Genomic_DNA"/>
</dbReference>
<evidence type="ECO:0000313" key="1">
    <source>
        <dbReference type="EMBL" id="TRA96832.1"/>
    </source>
</evidence>
<gene>
    <name evidence="1" type="ORF">EXN23_00925</name>
</gene>
<dbReference type="Proteomes" id="UP000319481">
    <property type="component" value="Unassembled WGS sequence"/>
</dbReference>
<sequence>MPITAKLIDENGNVTLIDYPKDPTDIELLTTLGATEKDHLLTYGQALEHEVLMASGGGKNKLVIGVPPYSYMASRKSCSLSDDMAKNLITGIAHVWQLNNK</sequence>
<comment type="caution">
    <text evidence="1">The sequence shown here is derived from an EMBL/GenBank/DDBJ whole genome shotgun (WGS) entry which is preliminary data.</text>
</comment>
<reference evidence="1 2" key="1">
    <citation type="journal article" date="2019" name="Appl. Microbiol. Biotechnol.">
        <title>Differential efficiency of wild type rhizogenic strains for rol gene transformation of plants.</title>
        <authorList>
            <person name="Desmet S."/>
            <person name="De Keyser E."/>
            <person name="Van Vaerenbergh J."/>
            <person name="Baeyen S."/>
            <person name="Van Huylenbroeck J."/>
            <person name="Geelen D."/>
            <person name="Dhooghe E."/>
        </authorList>
    </citation>
    <scope>NUCLEOTIDE SEQUENCE [LARGE SCALE GENOMIC DNA]</scope>
    <source>
        <strain evidence="1 2">GBBC3283</strain>
    </source>
</reference>
<dbReference type="RefSeq" id="WP_142911536.1">
    <property type="nucleotide sequence ID" value="NZ_JAPZLP010000001.1"/>
</dbReference>
<protein>
    <submittedName>
        <fullName evidence="1">Uncharacterized protein</fullName>
    </submittedName>
</protein>